<dbReference type="SUPFAM" id="SSF55785">
    <property type="entry name" value="PYP-like sensor domain (PAS domain)"/>
    <property type="match status" value="1"/>
</dbReference>
<protein>
    <recommendedName>
        <fullName evidence="8">Phytochrome chromophore attachment site domain-containing protein</fullName>
    </recommendedName>
</protein>
<gene>
    <name evidence="9" type="ORF">V5O48_003043</name>
</gene>
<dbReference type="Proteomes" id="UP001465976">
    <property type="component" value="Unassembled WGS sequence"/>
</dbReference>
<accession>A0ABR3FTZ8</accession>
<dbReference type="PANTHER" id="PTHR43065">
    <property type="entry name" value="SENSOR HISTIDINE KINASE"/>
    <property type="match status" value="1"/>
</dbReference>
<evidence type="ECO:0000256" key="4">
    <source>
        <dbReference type="ARBA" id="ARBA00022777"/>
    </source>
</evidence>
<evidence type="ECO:0000256" key="5">
    <source>
        <dbReference type="ARBA" id="ARBA00022840"/>
    </source>
</evidence>
<dbReference type="InterPro" id="IPR016132">
    <property type="entry name" value="Phyto_chromo_attachment"/>
</dbReference>
<evidence type="ECO:0000259" key="8">
    <source>
        <dbReference type="PROSITE" id="PS50046"/>
    </source>
</evidence>
<dbReference type="Pfam" id="PF08446">
    <property type="entry name" value="PAS_2"/>
    <property type="match status" value="1"/>
</dbReference>
<evidence type="ECO:0000313" key="9">
    <source>
        <dbReference type="EMBL" id="KAL0578951.1"/>
    </source>
</evidence>
<dbReference type="PROSITE" id="PS50046">
    <property type="entry name" value="PHYTOCHROME_2"/>
    <property type="match status" value="1"/>
</dbReference>
<proteinExistence type="predicted"/>
<feature type="region of interest" description="Disordered" evidence="7">
    <location>
        <begin position="429"/>
        <end position="455"/>
    </location>
</feature>
<keyword evidence="1" id="KW-0597">Phosphoprotein</keyword>
<dbReference type="InterPro" id="IPR035965">
    <property type="entry name" value="PAS-like_dom_sf"/>
</dbReference>
<sequence length="845" mass="89936">MSPSSPTESSSSSFVYPIKSLLSGIQPHRRSPGPNATSSSQTPELKRSSTLGLSSPDTKDAGISPASFPGHQVSRSMSSASQFQVRARRSRSVATFASDECSVDDPPSSTTSRKSSDSKSAPNFRHFPAGDDLPTSPRSFAQSGSNSSPASTVASPGEKSESALFSPELFQVDISAPQSPDEYSYDSRHPPPLPLIAGEAFSSTSISLLPRSDPSPPYDRPWELGIVHLPTISSSRASSVNSNPKSSTRSQNSSGHYSNASSGISNYYTPEENANSDGLEALDQLQRSSSPDSTSSISSAPPLATVRFRHHQDENGNHVVTGREGELTACEDEPIRTPGAVQGFGVLIAVQELGDRLFVRQVSENATEILGLSPQYLFSLECFTDTLPDSQAALLWDNIEFLSDPSTSPMASALPEGDDSEQDAPHVFLLSGFGAPSTGRPNETTAAPHDPWGAQSGRRRWTCWVAIHRPQPSPYASEAPERPKKDLIIMEFELEVDPFNPLYPPPGSTFPADSKATSAPSGTTSPGSGGSSSDSASGSGSSSSGTSTEPGDSTDGSSTTLVSVDAASSSDVTSPISDTDISPPSLSHAGSADTVTPGKPASTSLGPLRAQSGAGKRLSSLEGLQGDDEWVPSTEDILESTTSRAKPLLALERLRRLSKMPGPADSKSNSPGYGQTPMKRRFMRRSLLGDGAAANVTGGVGMMDVFAVMAQINDQLGAAPDLDTFLKIVVGLIKDLTQFHRVLVYQFDEMWNGLVVAELVDWSQTHDLYMGLHFPASDIPAQARELYKLNKVRILYDRDQTTARLVVRSKEDLDPPLNMTHCYLRAMSPIHVQCGNLLWLTSVAS</sequence>
<keyword evidence="4" id="KW-0418">Kinase</keyword>
<feature type="compositionally biased region" description="Low complexity" evidence="7">
    <location>
        <begin position="235"/>
        <end position="250"/>
    </location>
</feature>
<dbReference type="InterPro" id="IPR013654">
    <property type="entry name" value="PAS_2"/>
</dbReference>
<evidence type="ECO:0000313" key="10">
    <source>
        <dbReference type="Proteomes" id="UP001465976"/>
    </source>
</evidence>
<feature type="compositionally biased region" description="Low complexity" evidence="7">
    <location>
        <begin position="516"/>
        <end position="585"/>
    </location>
</feature>
<comment type="caution">
    <text evidence="9">The sequence shown here is derived from an EMBL/GenBank/DDBJ whole genome shotgun (WGS) entry which is preliminary data.</text>
</comment>
<feature type="compositionally biased region" description="Polar residues" evidence="7">
    <location>
        <begin position="136"/>
        <end position="154"/>
    </location>
</feature>
<organism evidence="9 10">
    <name type="scientific">Marasmius crinis-equi</name>
    <dbReference type="NCBI Taxonomy" id="585013"/>
    <lineage>
        <taxon>Eukaryota</taxon>
        <taxon>Fungi</taxon>
        <taxon>Dikarya</taxon>
        <taxon>Basidiomycota</taxon>
        <taxon>Agaricomycotina</taxon>
        <taxon>Agaricomycetes</taxon>
        <taxon>Agaricomycetidae</taxon>
        <taxon>Agaricales</taxon>
        <taxon>Marasmiineae</taxon>
        <taxon>Marasmiaceae</taxon>
        <taxon>Marasmius</taxon>
    </lineage>
</organism>
<feature type="domain" description="Phytochrome chromophore attachment site" evidence="8">
    <location>
        <begin position="721"/>
        <end position="833"/>
    </location>
</feature>
<reference evidence="9 10" key="1">
    <citation type="submission" date="2024-02" db="EMBL/GenBank/DDBJ databases">
        <title>A draft genome for the cacao thread blight pathogen Marasmius crinis-equi.</title>
        <authorList>
            <person name="Cohen S.P."/>
            <person name="Baruah I.K."/>
            <person name="Amoako-Attah I."/>
            <person name="Bukari Y."/>
            <person name="Meinhardt L.W."/>
            <person name="Bailey B.A."/>
        </authorList>
    </citation>
    <scope>NUCLEOTIDE SEQUENCE [LARGE SCALE GENOMIC DNA]</scope>
    <source>
        <strain evidence="9 10">GH-76</strain>
    </source>
</reference>
<name>A0ABR3FTZ8_9AGAR</name>
<feature type="compositionally biased region" description="Polar residues" evidence="7">
    <location>
        <begin position="34"/>
        <end position="56"/>
    </location>
</feature>
<dbReference type="Gene3D" id="3.30.450.20">
    <property type="entry name" value="PAS domain"/>
    <property type="match status" value="2"/>
</dbReference>
<keyword evidence="5" id="KW-0067">ATP-binding</keyword>
<feature type="region of interest" description="Disordered" evidence="7">
    <location>
        <begin position="19"/>
        <end position="198"/>
    </location>
</feature>
<feature type="region of interest" description="Disordered" evidence="7">
    <location>
        <begin position="500"/>
        <end position="627"/>
    </location>
</feature>
<dbReference type="EMBL" id="JBAHYK010000077">
    <property type="protein sequence ID" value="KAL0578951.1"/>
    <property type="molecule type" value="Genomic_DNA"/>
</dbReference>
<evidence type="ECO:0000256" key="6">
    <source>
        <dbReference type="ARBA" id="ARBA00023012"/>
    </source>
</evidence>
<dbReference type="InterPro" id="IPR029016">
    <property type="entry name" value="GAF-like_dom_sf"/>
</dbReference>
<feature type="compositionally biased region" description="Polar residues" evidence="7">
    <location>
        <begin position="251"/>
        <end position="275"/>
    </location>
</feature>
<evidence type="ECO:0000256" key="2">
    <source>
        <dbReference type="ARBA" id="ARBA00022679"/>
    </source>
</evidence>
<dbReference type="PANTHER" id="PTHR43065:SF10">
    <property type="entry name" value="PEROXIDE STRESS-ACTIVATED HISTIDINE KINASE MAK3"/>
    <property type="match status" value="1"/>
</dbReference>
<keyword evidence="10" id="KW-1185">Reference proteome</keyword>
<keyword evidence="6" id="KW-0902">Two-component regulatory system</keyword>
<keyword evidence="3" id="KW-0547">Nucleotide-binding</keyword>
<evidence type="ECO:0000256" key="3">
    <source>
        <dbReference type="ARBA" id="ARBA00022741"/>
    </source>
</evidence>
<keyword evidence="2" id="KW-0808">Transferase</keyword>
<dbReference type="Gene3D" id="3.30.450.40">
    <property type="match status" value="1"/>
</dbReference>
<evidence type="ECO:0000256" key="1">
    <source>
        <dbReference type="ARBA" id="ARBA00022553"/>
    </source>
</evidence>
<feature type="region of interest" description="Disordered" evidence="7">
    <location>
        <begin position="235"/>
        <end position="275"/>
    </location>
</feature>
<evidence type="ECO:0000256" key="7">
    <source>
        <dbReference type="SAM" id="MobiDB-lite"/>
    </source>
</evidence>
<feature type="compositionally biased region" description="Polar residues" evidence="7">
    <location>
        <begin position="73"/>
        <end position="84"/>
    </location>
</feature>
<dbReference type="SUPFAM" id="SSF55781">
    <property type="entry name" value="GAF domain-like"/>
    <property type="match status" value="1"/>
</dbReference>